<dbReference type="STRING" id="1391627.SAMN05216464_102615"/>
<accession>A0A1G6XS81</accession>
<dbReference type="RefSeq" id="WP_162842578.1">
    <property type="nucleotide sequence ID" value="NZ_FNAI01000002.1"/>
</dbReference>
<dbReference type="AlphaFoldDB" id="A0A1G6XS81"/>
<gene>
    <name evidence="1" type="ORF">SAMN05216464_102615</name>
</gene>
<sequence length="48" mass="5439">MNTKPIIKPEWIPAAYSGINDTVKVKPAEGIVGVPFYKRLREKGNKKR</sequence>
<protein>
    <submittedName>
        <fullName evidence="1">Uncharacterized protein</fullName>
    </submittedName>
</protein>
<proteinExistence type="predicted"/>
<keyword evidence="2" id="KW-1185">Reference proteome</keyword>
<reference evidence="1 2" key="1">
    <citation type="submission" date="2016-10" db="EMBL/GenBank/DDBJ databases">
        <authorList>
            <person name="de Groot N.N."/>
        </authorList>
    </citation>
    <scope>NUCLEOTIDE SEQUENCE [LARGE SCALE GENOMIC DNA]</scope>
    <source>
        <strain evidence="1 2">47C3B</strain>
    </source>
</reference>
<dbReference type="EMBL" id="FNAI01000002">
    <property type="protein sequence ID" value="SDD80247.1"/>
    <property type="molecule type" value="Genomic_DNA"/>
</dbReference>
<evidence type="ECO:0000313" key="1">
    <source>
        <dbReference type="EMBL" id="SDD80247.1"/>
    </source>
</evidence>
<dbReference type="Proteomes" id="UP000199072">
    <property type="component" value="Unassembled WGS sequence"/>
</dbReference>
<name>A0A1G6XS81_9SPHI</name>
<evidence type="ECO:0000313" key="2">
    <source>
        <dbReference type="Proteomes" id="UP000199072"/>
    </source>
</evidence>
<organism evidence="1 2">
    <name type="scientific">Mucilaginibacter pineti</name>
    <dbReference type="NCBI Taxonomy" id="1391627"/>
    <lineage>
        <taxon>Bacteria</taxon>
        <taxon>Pseudomonadati</taxon>
        <taxon>Bacteroidota</taxon>
        <taxon>Sphingobacteriia</taxon>
        <taxon>Sphingobacteriales</taxon>
        <taxon>Sphingobacteriaceae</taxon>
        <taxon>Mucilaginibacter</taxon>
    </lineage>
</organism>